<keyword evidence="5" id="KW-0732">Signal</keyword>
<name>U5ESP5_9DIPT</name>
<dbReference type="EMBL" id="GANO01003147">
    <property type="protein sequence ID" value="JAB56724.1"/>
    <property type="molecule type" value="mRNA"/>
</dbReference>
<dbReference type="PANTHER" id="PTHR10822:SF29">
    <property type="entry name" value="DIVISION ABNORMALLY DELAYED PROTEIN"/>
    <property type="match status" value="1"/>
</dbReference>
<keyword evidence="3" id="KW-1003">Cell membrane</keyword>
<evidence type="ECO:0000256" key="9">
    <source>
        <dbReference type="ARBA" id="ARBA00023207"/>
    </source>
</evidence>
<evidence type="ECO:0000256" key="3">
    <source>
        <dbReference type="ARBA" id="ARBA00022475"/>
    </source>
</evidence>
<dbReference type="GO" id="GO:0005576">
    <property type="term" value="C:extracellular region"/>
    <property type="evidence" value="ECO:0007669"/>
    <property type="project" value="TreeGrafter"/>
</dbReference>
<evidence type="ECO:0000256" key="5">
    <source>
        <dbReference type="ARBA" id="ARBA00022729"/>
    </source>
</evidence>
<feature type="compositionally biased region" description="Low complexity" evidence="13">
    <location>
        <begin position="191"/>
        <end position="202"/>
    </location>
</feature>
<dbReference type="GO" id="GO:0009986">
    <property type="term" value="C:cell surface"/>
    <property type="evidence" value="ECO:0007669"/>
    <property type="project" value="TreeGrafter"/>
</dbReference>
<evidence type="ECO:0000256" key="10">
    <source>
        <dbReference type="ARBA" id="ARBA00023288"/>
    </source>
</evidence>
<keyword evidence="14" id="KW-0812">Transmembrane</keyword>
<dbReference type="GO" id="GO:0016477">
    <property type="term" value="P:cell migration"/>
    <property type="evidence" value="ECO:0007669"/>
    <property type="project" value="TreeGrafter"/>
</dbReference>
<comment type="function">
    <text evidence="12">Cell surface proteoglycan.</text>
</comment>
<sequence>MSGLKCFLFQSIYCVCLCFLILMINFNYLSDAKNLHSKEEKSCEHVKHYFDSINVTINPVYDSTGKICSGHCCDDSTEYDLQLKSTKNFERLVKHHTRSQRGIWETTSNIFRDHVLELSRQSENKTLNLFAQVYRKMSPLSREPILELYRTIRNHLQLKSNSDDLELVVEKFFIQLFPVAYHHAVHSEASLNSQESSSSSNSKSKESSNPIDNRDFHSDYKNCLTHTYYELQPFGDIPKRLTQQLVQSVSAATVFLRALDKGAEVLIGAEELNSENLLQNCKSALLKMNYCASCKGHNHNHAKPCYGYCVNVMRGCLTQYVGSLDQDWYSFSEAIERLLTLVRSKDGIEFVIKGLDGKLSEAIMYAMENGPELEKKVKKACGTPTLIQGDKLQSVYEQKTHQIQHTSKWISPPDTQMLHFLVTLDKTKGFFLKIADSLCEDEDYQHTDKDCWTGDHMGDYTQSIIQINSQKYNPEVPFTTMDYPRDSKLHMLIDKLISLRNMVMKPLNSQKPDSDKMLSDMAEGSGGSYYGENGYPDDDDYGDNGSGSGDGGKKSPPIIDVHSNNFTPSTGGSYSINSHSLLTSSSIYLLVIYFSIILINRRH</sequence>
<proteinExistence type="evidence at transcript level"/>
<accession>U5ESP5</accession>
<evidence type="ECO:0000256" key="8">
    <source>
        <dbReference type="ARBA" id="ARBA00023180"/>
    </source>
</evidence>
<keyword evidence="14" id="KW-1133">Transmembrane helix</keyword>
<evidence type="ECO:0000256" key="1">
    <source>
        <dbReference type="ARBA" id="ARBA00004609"/>
    </source>
</evidence>
<comment type="subcellular location">
    <subcellularLocation>
        <location evidence="1 12">Cell membrane</location>
        <topology evidence="1 12">Lipid-anchor</topology>
        <topology evidence="1 12">GPI-anchor</topology>
    </subcellularLocation>
</comment>
<evidence type="ECO:0000256" key="12">
    <source>
        <dbReference type="RuleBase" id="RU003519"/>
    </source>
</evidence>
<feature type="region of interest" description="Disordered" evidence="13">
    <location>
        <begin position="191"/>
        <end position="214"/>
    </location>
</feature>
<keyword evidence="4 12" id="KW-0336">GPI-anchor</keyword>
<dbReference type="AlphaFoldDB" id="U5ESP5"/>
<dbReference type="InterPro" id="IPR001863">
    <property type="entry name" value="Glypican"/>
</dbReference>
<evidence type="ECO:0000256" key="7">
    <source>
        <dbReference type="ARBA" id="ARBA00023136"/>
    </source>
</evidence>
<evidence type="ECO:0000256" key="14">
    <source>
        <dbReference type="SAM" id="Phobius"/>
    </source>
</evidence>
<keyword evidence="9 12" id="KW-0357">Heparan sulfate</keyword>
<comment type="similarity">
    <text evidence="2 11">Belongs to the glypican family.</text>
</comment>
<keyword evidence="10 12" id="KW-0449">Lipoprotein</keyword>
<dbReference type="GO" id="GO:0098552">
    <property type="term" value="C:side of membrane"/>
    <property type="evidence" value="ECO:0007669"/>
    <property type="project" value="UniProtKB-KW"/>
</dbReference>
<feature type="region of interest" description="Disordered" evidence="13">
    <location>
        <begin position="528"/>
        <end position="564"/>
    </location>
</feature>
<evidence type="ECO:0000256" key="13">
    <source>
        <dbReference type="SAM" id="MobiDB-lite"/>
    </source>
</evidence>
<dbReference type="GO" id="GO:0005886">
    <property type="term" value="C:plasma membrane"/>
    <property type="evidence" value="ECO:0007669"/>
    <property type="project" value="UniProtKB-SubCell"/>
</dbReference>
<dbReference type="Pfam" id="PF01153">
    <property type="entry name" value="Glypican"/>
    <property type="match status" value="1"/>
</dbReference>
<evidence type="ECO:0000313" key="15">
    <source>
        <dbReference type="EMBL" id="JAB56724.1"/>
    </source>
</evidence>
<keyword evidence="6 12" id="KW-0654">Proteoglycan</keyword>
<keyword evidence="7 12" id="KW-0472">Membrane</keyword>
<evidence type="ECO:0000256" key="4">
    <source>
        <dbReference type="ARBA" id="ARBA00022622"/>
    </source>
</evidence>
<reference evidence="15" key="1">
    <citation type="journal article" date="2014" name="Insect Biochem. Mol. Biol.">
        <title>An insight into the sialome of the frog biting fly, Corethrella appendiculata.</title>
        <authorList>
            <person name="Ribeiro J.M.C."/>
            <person name="Chagas A.C."/>
            <person name="Pham V.M."/>
            <person name="Lounibos L.P."/>
            <person name="Calvo E."/>
        </authorList>
    </citation>
    <scope>NUCLEOTIDE SEQUENCE</scope>
    <source>
        <tissue evidence="15">Salivary glands</tissue>
    </source>
</reference>
<evidence type="ECO:0000256" key="11">
    <source>
        <dbReference type="RuleBase" id="RU003518"/>
    </source>
</evidence>
<dbReference type="PANTHER" id="PTHR10822">
    <property type="entry name" value="GLYPICAN"/>
    <property type="match status" value="1"/>
</dbReference>
<organism evidence="15">
    <name type="scientific">Corethrella appendiculata</name>
    <dbReference type="NCBI Taxonomy" id="1370023"/>
    <lineage>
        <taxon>Eukaryota</taxon>
        <taxon>Metazoa</taxon>
        <taxon>Ecdysozoa</taxon>
        <taxon>Arthropoda</taxon>
        <taxon>Hexapoda</taxon>
        <taxon>Insecta</taxon>
        <taxon>Pterygota</taxon>
        <taxon>Neoptera</taxon>
        <taxon>Endopterygota</taxon>
        <taxon>Diptera</taxon>
        <taxon>Nematocera</taxon>
        <taxon>Culicoidea</taxon>
        <taxon>Chaoboridae</taxon>
        <taxon>Corethrella</taxon>
    </lineage>
</organism>
<keyword evidence="8" id="KW-0325">Glycoprotein</keyword>
<feature type="transmembrane region" description="Helical" evidence="14">
    <location>
        <begin position="7"/>
        <end position="29"/>
    </location>
</feature>
<evidence type="ECO:0000256" key="6">
    <source>
        <dbReference type="ARBA" id="ARBA00022974"/>
    </source>
</evidence>
<evidence type="ECO:0000256" key="2">
    <source>
        <dbReference type="ARBA" id="ARBA00010260"/>
    </source>
</evidence>
<dbReference type="GO" id="GO:0090263">
    <property type="term" value="P:positive regulation of canonical Wnt signaling pathway"/>
    <property type="evidence" value="ECO:0007669"/>
    <property type="project" value="TreeGrafter"/>
</dbReference>
<feature type="transmembrane region" description="Helical" evidence="14">
    <location>
        <begin position="581"/>
        <end position="599"/>
    </location>
</feature>
<protein>
    <submittedName>
        <fullName evidence="15">Putative heparin sulfate cell surface proteoglycan</fullName>
    </submittedName>
</protein>
<dbReference type="GO" id="GO:1905475">
    <property type="term" value="P:regulation of protein localization to membrane"/>
    <property type="evidence" value="ECO:0007669"/>
    <property type="project" value="TreeGrafter"/>
</dbReference>